<gene>
    <name evidence="2" type="ORF">Uis1B_1224</name>
</gene>
<comment type="caution">
    <text evidence="2">The sequence shown here is derived from an EMBL/GenBank/DDBJ whole genome shotgun (WGS) entry which is preliminary data.</text>
</comment>
<evidence type="ECO:0000313" key="2">
    <source>
        <dbReference type="EMBL" id="PLS30934.1"/>
    </source>
</evidence>
<dbReference type="EMBL" id="NMWU01000021">
    <property type="protein sequence ID" value="PLS30934.1"/>
    <property type="molecule type" value="Genomic_DNA"/>
</dbReference>
<organism evidence="2 3">
    <name type="scientific">Bifidobacterium margollesii</name>
    <dbReference type="NCBI Taxonomy" id="2020964"/>
    <lineage>
        <taxon>Bacteria</taxon>
        <taxon>Bacillati</taxon>
        <taxon>Actinomycetota</taxon>
        <taxon>Actinomycetes</taxon>
        <taxon>Bifidobacteriales</taxon>
        <taxon>Bifidobacteriaceae</taxon>
        <taxon>Bifidobacterium</taxon>
    </lineage>
</organism>
<dbReference type="AlphaFoldDB" id="A0A2N5J9N9"/>
<keyword evidence="3" id="KW-1185">Reference proteome</keyword>
<keyword evidence="1" id="KW-0472">Membrane</keyword>
<evidence type="ECO:0000256" key="1">
    <source>
        <dbReference type="SAM" id="Phobius"/>
    </source>
</evidence>
<dbReference type="Proteomes" id="UP000235050">
    <property type="component" value="Unassembled WGS sequence"/>
</dbReference>
<proteinExistence type="predicted"/>
<protein>
    <submittedName>
        <fullName evidence="2">Uncharacterized protein</fullName>
    </submittedName>
</protein>
<dbReference type="RefSeq" id="WP_133124866.1">
    <property type="nucleotide sequence ID" value="NZ_NMWU01000021.1"/>
</dbReference>
<evidence type="ECO:0000313" key="3">
    <source>
        <dbReference type="Proteomes" id="UP000235050"/>
    </source>
</evidence>
<sequence>MPGWIWIVLVAFLLVTLIVGGVYVIRHAISAMHVIGRTGDDVSSRLSRLEADDHRQRNEPPMFTRPLAEAADRYARTQAHIMEHRDHVRNRHVAIWKRWKTFNDLDR</sequence>
<feature type="transmembrane region" description="Helical" evidence="1">
    <location>
        <begin position="6"/>
        <end position="25"/>
    </location>
</feature>
<keyword evidence="1" id="KW-0812">Transmembrane</keyword>
<keyword evidence="1" id="KW-1133">Transmembrane helix</keyword>
<accession>A0A2N5J9N9</accession>
<name>A0A2N5J9N9_9BIFI</name>
<reference evidence="2 3" key="1">
    <citation type="submission" date="2017-07" db="EMBL/GenBank/DDBJ databases">
        <title>Bifidobacterium novel species.</title>
        <authorList>
            <person name="Lugli G.A."/>
            <person name="Milani C."/>
            <person name="Duranti S."/>
            <person name="Mangifesta M."/>
        </authorList>
    </citation>
    <scope>NUCLEOTIDE SEQUENCE [LARGE SCALE GENOMIC DNA]</scope>
    <source>
        <strain evidence="3">Uis1B</strain>
    </source>
</reference>
<dbReference type="OrthoDB" id="3243284at2"/>